<accession>F8NP04</accession>
<protein>
    <submittedName>
        <fullName evidence="2">Uncharacterized protein</fullName>
    </submittedName>
</protein>
<dbReference type="AlphaFoldDB" id="F8NP04"/>
<feature type="compositionally biased region" description="Basic and acidic residues" evidence="1">
    <location>
        <begin position="259"/>
        <end position="344"/>
    </location>
</feature>
<dbReference type="RefSeq" id="XP_007316194.1">
    <property type="nucleotide sequence ID" value="XM_007316132.1"/>
</dbReference>
<evidence type="ECO:0000256" key="1">
    <source>
        <dbReference type="SAM" id="MobiDB-lite"/>
    </source>
</evidence>
<name>F8NP04_SERL9</name>
<reference evidence="2" key="1">
    <citation type="submission" date="2011-04" db="EMBL/GenBank/DDBJ databases">
        <title>Evolution of plant cell wall degrading machinery underlies the functional diversity of forest fungi.</title>
        <authorList>
            <consortium name="US DOE Joint Genome Institute (JGI-PGF)"/>
            <person name="Eastwood D.C."/>
            <person name="Floudas D."/>
            <person name="Binder M."/>
            <person name="Majcherczyk A."/>
            <person name="Schneider P."/>
            <person name="Aerts A."/>
            <person name="Asiegbu F.O."/>
            <person name="Baker S.E."/>
            <person name="Barry K."/>
            <person name="Bendiksby M."/>
            <person name="Blumentritt M."/>
            <person name="Coutinho P.M."/>
            <person name="Cullen D."/>
            <person name="Cullen D."/>
            <person name="Gathman A."/>
            <person name="Goodell B."/>
            <person name="Henrissat B."/>
            <person name="Ihrmark K."/>
            <person name="Kauserud H."/>
            <person name="Kohler A."/>
            <person name="LaButti K."/>
            <person name="Lapidus A."/>
            <person name="Lavin J.L."/>
            <person name="Lee Y.-H."/>
            <person name="Lindquist E."/>
            <person name="Lilly W."/>
            <person name="Lucas S."/>
            <person name="Morin E."/>
            <person name="Murat C."/>
            <person name="Oguiza J.A."/>
            <person name="Park J."/>
            <person name="Pisabarro A.G."/>
            <person name="Riley R."/>
            <person name="Rosling A."/>
            <person name="Salamov A."/>
            <person name="Schmidt O."/>
            <person name="Schmutz J."/>
            <person name="Skrede I."/>
            <person name="Stenlid J."/>
            <person name="Wiebenga A."/>
            <person name="Xie X."/>
            <person name="Kues U."/>
            <person name="Hibbett D.S."/>
            <person name="Hoffmeister D."/>
            <person name="Hogberg N."/>
            <person name="Martin F."/>
            <person name="Grigoriev I.V."/>
            <person name="Watkinson S.C."/>
        </authorList>
    </citation>
    <scope>NUCLEOTIDE SEQUENCE</scope>
    <source>
        <strain evidence="2">S7.9</strain>
    </source>
</reference>
<evidence type="ECO:0000313" key="2">
    <source>
        <dbReference type="EMBL" id="EGO28103.1"/>
    </source>
</evidence>
<dbReference type="KEGG" id="sla:SERLADRAFT_462582"/>
<dbReference type="HOGENOM" id="CLU_067635_0_0_1"/>
<organism>
    <name type="scientific">Serpula lacrymans var. lacrymans (strain S7.9)</name>
    <name type="common">Dry rot fungus</name>
    <dbReference type="NCBI Taxonomy" id="578457"/>
    <lineage>
        <taxon>Eukaryota</taxon>
        <taxon>Fungi</taxon>
        <taxon>Dikarya</taxon>
        <taxon>Basidiomycota</taxon>
        <taxon>Agaricomycotina</taxon>
        <taxon>Agaricomycetes</taxon>
        <taxon>Agaricomycetidae</taxon>
        <taxon>Boletales</taxon>
        <taxon>Coniophorineae</taxon>
        <taxon>Serpulaceae</taxon>
        <taxon>Serpula</taxon>
    </lineage>
</organism>
<dbReference type="OrthoDB" id="2641274at2759"/>
<proteinExistence type="predicted"/>
<dbReference type="GeneID" id="18818399"/>
<gene>
    <name evidence="2" type="ORF">SERLADRAFT_462582</name>
</gene>
<dbReference type="CDD" id="cd06503">
    <property type="entry name" value="ATP-synt_Fo_b"/>
    <property type="match status" value="1"/>
</dbReference>
<dbReference type="Proteomes" id="UP000008064">
    <property type="component" value="Unassembled WGS sequence"/>
</dbReference>
<feature type="region of interest" description="Disordered" evidence="1">
    <location>
        <begin position="259"/>
        <end position="352"/>
    </location>
</feature>
<sequence>MGSGRFSLILHNIYSTLFRPHMPYPNDIFGIFQEGVIGPMGPESWERQLCLDDRSTNCYIDHIVFCKCKDDKKHEFLLISVRYPDPNITNKALVVVDRSPSAPSPNSSVHTPLGSAIVSPSVSDTPAHDRIVITKEDDKTELTKPYKPYRELCTLTFSESCPSNITGNYLSPSVRQLCILLKVINKHAPLYNLYEHQCYWFANTVFDTLKKLFPNAEEKCSSHDMRANYHGLKFDHRNSIETITEEYNRSWREACDRVREEQRKREESRRKLIQTGRDEGNAEREQLKAEMEHQKADSAQREAESARREAESVRREAESARREAEKQAELDQLKARMREDENRQSDNAAFAA</sequence>
<dbReference type="EMBL" id="GL945431">
    <property type="protein sequence ID" value="EGO28103.1"/>
    <property type="molecule type" value="Genomic_DNA"/>
</dbReference>